<dbReference type="EMBL" id="JAJGQJ010000119">
    <property type="protein sequence ID" value="MCC4622593.1"/>
    <property type="molecule type" value="Genomic_DNA"/>
</dbReference>
<accession>A0ABS8HK92</accession>
<name>A0ABS8HK92_9XANT</name>
<protein>
    <submittedName>
        <fullName evidence="1">Uncharacterized protein</fullName>
    </submittedName>
</protein>
<dbReference type="RefSeq" id="WP_228325845.1">
    <property type="nucleotide sequence ID" value="NZ_CAWLZN010000001.1"/>
</dbReference>
<proteinExistence type="predicted"/>
<organism evidence="1 2">
    <name type="scientific">Xanthomonas cassavae CFBP 4642</name>
    <dbReference type="NCBI Taxonomy" id="1219375"/>
    <lineage>
        <taxon>Bacteria</taxon>
        <taxon>Pseudomonadati</taxon>
        <taxon>Pseudomonadota</taxon>
        <taxon>Gammaproteobacteria</taxon>
        <taxon>Lysobacterales</taxon>
        <taxon>Lysobacteraceae</taxon>
        <taxon>Xanthomonas</taxon>
    </lineage>
</organism>
<dbReference type="Proteomes" id="UP001199206">
    <property type="component" value="Unassembled WGS sequence"/>
</dbReference>
<evidence type="ECO:0000313" key="1">
    <source>
        <dbReference type="EMBL" id="MCC4622593.1"/>
    </source>
</evidence>
<comment type="caution">
    <text evidence="1">The sequence shown here is derived from an EMBL/GenBank/DDBJ whole genome shotgun (WGS) entry which is preliminary data.</text>
</comment>
<sequence>MWRVSFSGCVDQTILNNNIFKNQSLPLDGLKNPGLNKYPSIIGARVKKDPANENLHKQLSAANHLKVGETVADSLKIGEATKLSNVISTPSEKKRDP</sequence>
<reference evidence="1 2" key="1">
    <citation type="submission" date="2021-10" db="EMBL/GenBank/DDBJ databases">
        <title>Genome sequencing of Xanthomonas strains from NCPPB.</title>
        <authorList>
            <person name="Hussein R."/>
            <person name="Harrison J."/>
            <person name="Studholme D.J."/>
            <person name="Vicente J."/>
            <person name="Grant M."/>
        </authorList>
    </citation>
    <scope>NUCLEOTIDE SEQUENCE [LARGE SCALE GENOMIC DNA]</scope>
    <source>
        <strain evidence="1 2">NCPPB 101</strain>
    </source>
</reference>
<evidence type="ECO:0000313" key="2">
    <source>
        <dbReference type="Proteomes" id="UP001199206"/>
    </source>
</evidence>
<gene>
    <name evidence="1" type="ORF">LL965_22075</name>
</gene>
<keyword evidence="2" id="KW-1185">Reference proteome</keyword>